<proteinExistence type="predicted"/>
<comment type="caution">
    <text evidence="1">The sequence shown here is derived from an EMBL/GenBank/DDBJ whole genome shotgun (WGS) entry which is preliminary data.</text>
</comment>
<evidence type="ECO:0000313" key="2">
    <source>
        <dbReference type="Proteomes" id="UP000294664"/>
    </source>
</evidence>
<reference evidence="1 2" key="1">
    <citation type="submission" date="2019-03" db="EMBL/GenBank/DDBJ databases">
        <title>Genomic Encyclopedia of Type Strains, Phase IV (KMG-IV): sequencing the most valuable type-strain genomes for metagenomic binning, comparative biology and taxonomic classification.</title>
        <authorList>
            <person name="Goeker M."/>
        </authorList>
    </citation>
    <scope>NUCLEOTIDE SEQUENCE [LARGE SCALE GENOMIC DNA]</scope>
    <source>
        <strain evidence="1 2">DSM 9035</strain>
    </source>
</reference>
<name>A0A4R3LYP2_9HYPH</name>
<dbReference type="AlphaFoldDB" id="A0A4R3LYP2"/>
<dbReference type="EMBL" id="SMAI01000008">
    <property type="protein sequence ID" value="TCT03885.1"/>
    <property type="molecule type" value="Genomic_DNA"/>
</dbReference>
<keyword evidence="2" id="KW-1185">Reference proteome</keyword>
<protein>
    <submittedName>
        <fullName evidence="1">Uncharacterized protein</fullName>
    </submittedName>
</protein>
<evidence type="ECO:0000313" key="1">
    <source>
        <dbReference type="EMBL" id="TCT03885.1"/>
    </source>
</evidence>
<organism evidence="1 2">
    <name type="scientific">Aquabacter spiritensis</name>
    <dbReference type="NCBI Taxonomy" id="933073"/>
    <lineage>
        <taxon>Bacteria</taxon>
        <taxon>Pseudomonadati</taxon>
        <taxon>Pseudomonadota</taxon>
        <taxon>Alphaproteobacteria</taxon>
        <taxon>Hyphomicrobiales</taxon>
        <taxon>Xanthobacteraceae</taxon>
        <taxon>Aquabacter</taxon>
    </lineage>
</organism>
<sequence>MTTAAQVQKMVAPLLARNPDLVLVGRWIFMRPLTHFARGVLIGRTGSANVFDPYWAMIHLFEAGSRFHFDFGDLIANSHSPHPGFWSMEQPGIAEALIEAIEHQALPKLRAVTTLDDYLAFVSRHMFRHKLFDWPSVKIIVDVAQGDLAAARRLRDAHRPEWDDDPSLAERIRDKRHRLRALCALLDADDRPGLAALLHDWEAITVRNFRIEKFWTPTPFPLELPPPG</sequence>
<dbReference type="Proteomes" id="UP000294664">
    <property type="component" value="Unassembled WGS sequence"/>
</dbReference>
<gene>
    <name evidence="1" type="ORF">EDC64_10851</name>
</gene>
<accession>A0A4R3LYP2</accession>